<evidence type="ECO:0000313" key="5">
    <source>
        <dbReference type="EMBL" id="MBE1426295.1"/>
    </source>
</evidence>
<dbReference type="SMART" id="SM00825">
    <property type="entry name" value="PKS_KS"/>
    <property type="match status" value="1"/>
</dbReference>
<comment type="similarity">
    <text evidence="1 3">Belongs to the thiolase-like superfamily. Beta-ketoacyl-ACP synthases family.</text>
</comment>
<evidence type="ECO:0000256" key="1">
    <source>
        <dbReference type="ARBA" id="ARBA00008467"/>
    </source>
</evidence>
<evidence type="ECO:0000256" key="3">
    <source>
        <dbReference type="RuleBase" id="RU003694"/>
    </source>
</evidence>
<dbReference type="Pfam" id="PF02801">
    <property type="entry name" value="Ketoacyl-synt_C"/>
    <property type="match status" value="1"/>
</dbReference>
<dbReference type="InterPro" id="IPR000794">
    <property type="entry name" value="Beta-ketoacyl_synthase"/>
</dbReference>
<dbReference type="SUPFAM" id="SSF53901">
    <property type="entry name" value="Thiolase-like"/>
    <property type="match status" value="2"/>
</dbReference>
<dbReference type="InterPro" id="IPR020841">
    <property type="entry name" value="PKS_Beta-ketoAc_synthase_dom"/>
</dbReference>
<keyword evidence="6" id="KW-1185">Reference proteome</keyword>
<dbReference type="InterPro" id="IPR014030">
    <property type="entry name" value="Ketoacyl_synth_N"/>
</dbReference>
<dbReference type="RefSeq" id="WP_192624318.1">
    <property type="nucleotide sequence ID" value="NZ_JADBGG010000024.1"/>
</dbReference>
<feature type="domain" description="Ketosynthase family 3 (KS3)" evidence="4">
    <location>
        <begin position="1"/>
        <end position="386"/>
    </location>
</feature>
<dbReference type="PANTHER" id="PTHR11712:SF336">
    <property type="entry name" value="3-OXOACYL-[ACYL-CARRIER-PROTEIN] SYNTHASE, MITOCHONDRIAL"/>
    <property type="match status" value="1"/>
</dbReference>
<comment type="caution">
    <text evidence="5">The sequence shown here is derived from an EMBL/GenBank/DDBJ whole genome shotgun (WGS) entry which is preliminary data.</text>
</comment>
<dbReference type="InterPro" id="IPR014031">
    <property type="entry name" value="Ketoacyl_synth_C"/>
</dbReference>
<dbReference type="GO" id="GO:0004315">
    <property type="term" value="F:3-oxoacyl-[acyl-carrier-protein] synthase activity"/>
    <property type="evidence" value="ECO:0007669"/>
    <property type="project" value="UniProtKB-EC"/>
</dbReference>
<reference evidence="5 6" key="1">
    <citation type="submission" date="2020-10" db="EMBL/GenBank/DDBJ databases">
        <title>Genomic Encyclopedia of Type Strains, Phase IV (KMG-IV): sequencing the most valuable type-strain genomes for metagenomic binning, comparative biology and taxonomic classification.</title>
        <authorList>
            <person name="Goeker M."/>
        </authorList>
    </citation>
    <scope>NUCLEOTIDE SEQUENCE [LARGE SCALE GENOMIC DNA]</scope>
    <source>
        <strain evidence="5 6">DSM 4194</strain>
    </source>
</reference>
<keyword evidence="2 3" id="KW-0808">Transferase</keyword>
<accession>A0ABR9H6G0</accession>
<dbReference type="InterPro" id="IPR018201">
    <property type="entry name" value="Ketoacyl_synth_AS"/>
</dbReference>
<dbReference type="InterPro" id="IPR016039">
    <property type="entry name" value="Thiolase-like"/>
</dbReference>
<dbReference type="Gene3D" id="3.40.47.10">
    <property type="match status" value="2"/>
</dbReference>
<proteinExistence type="inferred from homology"/>
<dbReference type="PROSITE" id="PS00606">
    <property type="entry name" value="KS3_1"/>
    <property type="match status" value="1"/>
</dbReference>
<protein>
    <submittedName>
        <fullName evidence="5">3-oxoacyl-[acyl-carrier-protein] synthase II</fullName>
        <ecNumber evidence="5">2.3.1.179</ecNumber>
    </submittedName>
</protein>
<gene>
    <name evidence="5" type="ORF">H4684_002960</name>
</gene>
<name>A0ABR9H6G0_9BACT</name>
<dbReference type="PANTHER" id="PTHR11712">
    <property type="entry name" value="POLYKETIDE SYNTHASE-RELATED"/>
    <property type="match status" value="1"/>
</dbReference>
<dbReference type="Pfam" id="PF00109">
    <property type="entry name" value="ketoacyl-synt"/>
    <property type="match status" value="1"/>
</dbReference>
<sequence length="388" mass="40282">MNGARRVVITGSGFVLPLGSNRAEVFSALQRPHGPFLRSVADPEVAVCPVPDFDLKAHVSRCKNARYLTRGQQLCLAAAVRAVDDAGLGPNELGQAGLFLGLGPNLQARPRDDKALWLLDYLPNTVSSVMAEMLGMHGENLTILTACAASTQALGQAFRAVATGLADVALAGGGDSRLSVEGVRAYKQAGVLATGFDRPELACRPFDRDRCGFAIGEGGAVFALECLEHAEARGARILAEIVSASSSLDGGSLTGPDPAGQAAGTAVLRCLETLGADDLFVLAHGTGTVLNDSVEGEILARTAPRAMGITAFKSRIGHLAAACGCAELALGLVCAAQGHFPAIAGLENPCRDDLPLLREPLQRNPRGLLLQSFGFGGQNACLGVRPWI</sequence>
<organism evidence="5 6">
    <name type="scientific">Desulfomicrobium macestii</name>
    <dbReference type="NCBI Taxonomy" id="90731"/>
    <lineage>
        <taxon>Bacteria</taxon>
        <taxon>Pseudomonadati</taxon>
        <taxon>Thermodesulfobacteriota</taxon>
        <taxon>Desulfovibrionia</taxon>
        <taxon>Desulfovibrionales</taxon>
        <taxon>Desulfomicrobiaceae</taxon>
        <taxon>Desulfomicrobium</taxon>
    </lineage>
</organism>
<evidence type="ECO:0000259" key="4">
    <source>
        <dbReference type="PROSITE" id="PS52004"/>
    </source>
</evidence>
<dbReference type="Proteomes" id="UP000639010">
    <property type="component" value="Unassembled WGS sequence"/>
</dbReference>
<evidence type="ECO:0000313" key="6">
    <source>
        <dbReference type="Proteomes" id="UP000639010"/>
    </source>
</evidence>
<dbReference type="EC" id="2.3.1.179" evidence="5"/>
<dbReference type="PROSITE" id="PS52004">
    <property type="entry name" value="KS3_2"/>
    <property type="match status" value="1"/>
</dbReference>
<keyword evidence="5" id="KW-0012">Acyltransferase</keyword>
<evidence type="ECO:0000256" key="2">
    <source>
        <dbReference type="ARBA" id="ARBA00022679"/>
    </source>
</evidence>
<dbReference type="EMBL" id="JADBGG010000024">
    <property type="protein sequence ID" value="MBE1426295.1"/>
    <property type="molecule type" value="Genomic_DNA"/>
</dbReference>